<sequence length="64" mass="7671">MRVRFSCPLFIATNRTQICYQLIYLLMAKPLSQISWSFNVTKILRQSWSQFHLPNSEFLLLTFE</sequence>
<protein>
    <submittedName>
        <fullName evidence="1">Uncharacterized protein</fullName>
    </submittedName>
</protein>
<name>A0A2P2QNR6_RHIMU</name>
<accession>A0A2P2QNR6</accession>
<evidence type="ECO:0000313" key="1">
    <source>
        <dbReference type="EMBL" id="MBX68597.1"/>
    </source>
</evidence>
<proteinExistence type="predicted"/>
<reference evidence="1" key="1">
    <citation type="submission" date="2018-02" db="EMBL/GenBank/DDBJ databases">
        <title>Rhizophora mucronata_Transcriptome.</title>
        <authorList>
            <person name="Meera S.P."/>
            <person name="Sreeshan A."/>
            <person name="Augustine A."/>
        </authorList>
    </citation>
    <scope>NUCLEOTIDE SEQUENCE</scope>
    <source>
        <tissue evidence="1">Leaf</tissue>
    </source>
</reference>
<organism evidence="1">
    <name type="scientific">Rhizophora mucronata</name>
    <name type="common">Asiatic mangrove</name>
    <dbReference type="NCBI Taxonomy" id="61149"/>
    <lineage>
        <taxon>Eukaryota</taxon>
        <taxon>Viridiplantae</taxon>
        <taxon>Streptophyta</taxon>
        <taxon>Embryophyta</taxon>
        <taxon>Tracheophyta</taxon>
        <taxon>Spermatophyta</taxon>
        <taxon>Magnoliopsida</taxon>
        <taxon>eudicotyledons</taxon>
        <taxon>Gunneridae</taxon>
        <taxon>Pentapetalae</taxon>
        <taxon>rosids</taxon>
        <taxon>fabids</taxon>
        <taxon>Malpighiales</taxon>
        <taxon>Rhizophoraceae</taxon>
        <taxon>Rhizophora</taxon>
    </lineage>
</organism>
<dbReference type="AlphaFoldDB" id="A0A2P2QNR6"/>
<dbReference type="EMBL" id="GGEC01088113">
    <property type="protein sequence ID" value="MBX68597.1"/>
    <property type="molecule type" value="Transcribed_RNA"/>
</dbReference>